<evidence type="ECO:0000256" key="4">
    <source>
        <dbReference type="ARBA" id="ARBA00022771"/>
    </source>
</evidence>
<evidence type="ECO:0000256" key="7">
    <source>
        <dbReference type="ARBA" id="ARBA00023136"/>
    </source>
</evidence>
<reference evidence="9 10" key="1">
    <citation type="submission" date="2024-05" db="EMBL/GenBank/DDBJ databases">
        <title>Genome sequencing and assembly of Indian major carp, Cirrhinus mrigala (Hamilton, 1822).</title>
        <authorList>
            <person name="Mohindra V."/>
            <person name="Chowdhury L.M."/>
            <person name="Lal K."/>
            <person name="Jena J.K."/>
        </authorList>
    </citation>
    <scope>NUCLEOTIDE SEQUENCE [LARGE SCALE GENOMIC DNA]</scope>
    <source>
        <strain evidence="9">CM1030</strain>
        <tissue evidence="9">Blood</tissue>
    </source>
</reference>
<evidence type="ECO:0000259" key="8">
    <source>
        <dbReference type="SMART" id="SM01328"/>
    </source>
</evidence>
<proteinExistence type="predicted"/>
<keyword evidence="6" id="KW-1133">Transmembrane helix</keyword>
<dbReference type="InterPro" id="IPR027377">
    <property type="entry name" value="ZAR1/RTP1-5-like_Znf-3CxxC"/>
</dbReference>
<evidence type="ECO:0000256" key="1">
    <source>
        <dbReference type="ARBA" id="ARBA00004167"/>
    </source>
</evidence>
<dbReference type="GO" id="GO:0008270">
    <property type="term" value="F:zinc ion binding"/>
    <property type="evidence" value="ECO:0007669"/>
    <property type="project" value="UniProtKB-KW"/>
</dbReference>
<keyword evidence="2" id="KW-0812">Transmembrane</keyword>
<dbReference type="SMART" id="SM01328">
    <property type="entry name" value="zf-3CxxC"/>
    <property type="match status" value="1"/>
</dbReference>
<comment type="caution">
    <text evidence="9">The sequence shown here is derived from an EMBL/GenBank/DDBJ whole genome shotgun (WGS) entry which is preliminary data.</text>
</comment>
<name>A0ABD0NE82_CIRMR</name>
<organism evidence="9 10">
    <name type="scientific">Cirrhinus mrigala</name>
    <name type="common">Mrigala</name>
    <dbReference type="NCBI Taxonomy" id="683832"/>
    <lineage>
        <taxon>Eukaryota</taxon>
        <taxon>Metazoa</taxon>
        <taxon>Chordata</taxon>
        <taxon>Craniata</taxon>
        <taxon>Vertebrata</taxon>
        <taxon>Euteleostomi</taxon>
        <taxon>Actinopterygii</taxon>
        <taxon>Neopterygii</taxon>
        <taxon>Teleostei</taxon>
        <taxon>Ostariophysi</taxon>
        <taxon>Cypriniformes</taxon>
        <taxon>Cyprinidae</taxon>
        <taxon>Labeoninae</taxon>
        <taxon>Labeonini</taxon>
        <taxon>Cirrhinus</taxon>
    </lineage>
</organism>
<dbReference type="Pfam" id="PF13695">
    <property type="entry name" value="Zn_ribbon_3CxxC"/>
    <property type="match status" value="1"/>
</dbReference>
<evidence type="ECO:0000313" key="9">
    <source>
        <dbReference type="EMBL" id="KAL0159376.1"/>
    </source>
</evidence>
<evidence type="ECO:0000256" key="5">
    <source>
        <dbReference type="ARBA" id="ARBA00022833"/>
    </source>
</evidence>
<dbReference type="InterPro" id="IPR026096">
    <property type="entry name" value="R-trans_p"/>
</dbReference>
<comment type="subcellular location">
    <subcellularLocation>
        <location evidence="1">Membrane</location>
        <topology evidence="1">Single-pass membrane protein</topology>
    </subcellularLocation>
</comment>
<feature type="non-terminal residue" evidence="9">
    <location>
        <position position="1"/>
    </location>
</feature>
<sequence length="100" mass="11727">RVQVVFHFQLNKARRQGTVKLRGYKQECMTCSEAQMEDPKFPEENIDVLVERLVKKIRMRCYREKLGQGNRSSVFNTRDDGPHERKHCEACRLGICSQAN</sequence>
<evidence type="ECO:0000313" key="10">
    <source>
        <dbReference type="Proteomes" id="UP001529510"/>
    </source>
</evidence>
<evidence type="ECO:0000256" key="6">
    <source>
        <dbReference type="ARBA" id="ARBA00022989"/>
    </source>
</evidence>
<dbReference type="AlphaFoldDB" id="A0ABD0NE82"/>
<accession>A0ABD0NE82</accession>
<dbReference type="EMBL" id="JAMKFB020000022">
    <property type="protein sequence ID" value="KAL0159376.1"/>
    <property type="molecule type" value="Genomic_DNA"/>
</dbReference>
<dbReference type="Proteomes" id="UP001529510">
    <property type="component" value="Unassembled WGS sequence"/>
</dbReference>
<feature type="domain" description="3CxxC-type" evidence="8">
    <location>
        <begin position="1"/>
        <end position="94"/>
    </location>
</feature>
<keyword evidence="4" id="KW-0863">Zinc-finger</keyword>
<gene>
    <name evidence="9" type="ORF">M9458_043101</name>
</gene>
<dbReference type="GO" id="GO:0016020">
    <property type="term" value="C:membrane"/>
    <property type="evidence" value="ECO:0007669"/>
    <property type="project" value="UniProtKB-SubCell"/>
</dbReference>
<evidence type="ECO:0000256" key="3">
    <source>
        <dbReference type="ARBA" id="ARBA00022723"/>
    </source>
</evidence>
<keyword evidence="3" id="KW-0479">Metal-binding</keyword>
<keyword evidence="5" id="KW-0862">Zinc</keyword>
<keyword evidence="10" id="KW-1185">Reference proteome</keyword>
<evidence type="ECO:0000256" key="2">
    <source>
        <dbReference type="ARBA" id="ARBA00022692"/>
    </source>
</evidence>
<dbReference type="PANTHER" id="PTHR14402:SF8">
    <property type="entry name" value="RECEPTOR-TRANSPORTING PROTEIN 4"/>
    <property type="match status" value="1"/>
</dbReference>
<dbReference type="PANTHER" id="PTHR14402">
    <property type="entry name" value="RECEPTOR TRANSPORTING PROTEIN"/>
    <property type="match status" value="1"/>
</dbReference>
<protein>
    <recommendedName>
        <fullName evidence="8">3CxxC-type domain-containing protein</fullName>
    </recommendedName>
</protein>
<keyword evidence="7" id="KW-0472">Membrane</keyword>